<name>A0A316DEB6_9BACL</name>
<keyword evidence="3" id="KW-1185">Reference proteome</keyword>
<organism evidence="2 3">
    <name type="scientific">Tumebacillus permanentifrigoris</name>
    <dbReference type="NCBI Taxonomy" id="378543"/>
    <lineage>
        <taxon>Bacteria</taxon>
        <taxon>Bacillati</taxon>
        <taxon>Bacillota</taxon>
        <taxon>Bacilli</taxon>
        <taxon>Bacillales</taxon>
        <taxon>Alicyclobacillaceae</taxon>
        <taxon>Tumebacillus</taxon>
    </lineage>
</organism>
<dbReference type="GO" id="GO:0016491">
    <property type="term" value="F:oxidoreductase activity"/>
    <property type="evidence" value="ECO:0007669"/>
    <property type="project" value="InterPro"/>
</dbReference>
<dbReference type="Proteomes" id="UP000245634">
    <property type="component" value="Unassembled WGS sequence"/>
</dbReference>
<dbReference type="Pfam" id="PF01593">
    <property type="entry name" value="Amino_oxidase"/>
    <property type="match status" value="1"/>
</dbReference>
<dbReference type="InterPro" id="IPR002937">
    <property type="entry name" value="Amino_oxidase"/>
</dbReference>
<gene>
    <name evidence="2" type="ORF">C7459_10541</name>
</gene>
<dbReference type="InterPro" id="IPR036188">
    <property type="entry name" value="FAD/NAD-bd_sf"/>
</dbReference>
<dbReference type="InterPro" id="IPR050464">
    <property type="entry name" value="Zeta_carotene_desat/Oxidored"/>
</dbReference>
<dbReference type="SUPFAM" id="SSF51905">
    <property type="entry name" value="FAD/NAD(P)-binding domain"/>
    <property type="match status" value="1"/>
</dbReference>
<sequence>MQKKVVILGGGVAGMTAAHELIDRGFEVVLYEYKDIAGGKARSIPKKGTGTDQRPDLPGEHGFRFFPGFYRHVPDTMKRIPFGQNANGVFDNLVFATRTATLREAGPMVVSLDNFPSNLSDIKVMLRSLFDNNMGLTLSDIDNLVHKTWQILTSCDERKDEEYEKIAWWEFVEADEQSEAFQHFMTAATRVLVAAKSREASTKTIGNVFAQLCLDLMTPGIGDDRLLNGPTNDVWIEPWLHDLRSKGVEYHMNAEVKQIHCENGVITGATIFMNGEEFVATGDYFISALPVEIMAQKLTDEMLLADPTLYYIKQLAGSVAWMNGIQYFLNEDLPVVHGHLLFMDAPWALTAVSQAQFWPDFPMRSFGDGQVKGILSVDVSDWDTPGVLYGKTAMECTAEEIKNEVWAQMKTSMNQNGDWLRDEMIHDWFLDPDIQFENPSGQVETNLEPLLVNKAGTWQLRPDSYTQIPNLFLASDYVRTNTDLATMEGANEAARRAVNSILNRSGSDAEPCEIFDLYDPALFAIFRHHDRTRFNEGLPWDGKLF</sequence>
<evidence type="ECO:0000313" key="2">
    <source>
        <dbReference type="EMBL" id="PWK14287.1"/>
    </source>
</evidence>
<dbReference type="EMBL" id="QGGL01000005">
    <property type="protein sequence ID" value="PWK14287.1"/>
    <property type="molecule type" value="Genomic_DNA"/>
</dbReference>
<dbReference type="OrthoDB" id="8845488at2"/>
<dbReference type="RefSeq" id="WP_109687672.1">
    <property type="nucleotide sequence ID" value="NZ_QGGL01000005.1"/>
</dbReference>
<dbReference type="AlphaFoldDB" id="A0A316DEB6"/>
<feature type="domain" description="Amine oxidase" evidence="1">
    <location>
        <begin position="12"/>
        <end position="502"/>
    </location>
</feature>
<reference evidence="2 3" key="1">
    <citation type="submission" date="2018-05" db="EMBL/GenBank/DDBJ databases">
        <title>Genomic Encyclopedia of Type Strains, Phase IV (KMG-IV): sequencing the most valuable type-strain genomes for metagenomic binning, comparative biology and taxonomic classification.</title>
        <authorList>
            <person name="Goeker M."/>
        </authorList>
    </citation>
    <scope>NUCLEOTIDE SEQUENCE [LARGE SCALE GENOMIC DNA]</scope>
    <source>
        <strain evidence="2 3">DSM 18773</strain>
    </source>
</reference>
<dbReference type="PANTHER" id="PTHR42923:SF46">
    <property type="entry name" value="AMINE OXIDASE"/>
    <property type="match status" value="1"/>
</dbReference>
<dbReference type="Gene3D" id="3.50.50.60">
    <property type="entry name" value="FAD/NAD(P)-binding domain"/>
    <property type="match status" value="1"/>
</dbReference>
<comment type="caution">
    <text evidence="2">The sequence shown here is derived from an EMBL/GenBank/DDBJ whole genome shotgun (WGS) entry which is preliminary data.</text>
</comment>
<protein>
    <submittedName>
        <fullName evidence="2">Uncharacterized protein with NAD-binding domain and iron-sulfur cluster</fullName>
    </submittedName>
</protein>
<dbReference type="PANTHER" id="PTHR42923">
    <property type="entry name" value="PROTOPORPHYRINOGEN OXIDASE"/>
    <property type="match status" value="1"/>
</dbReference>
<evidence type="ECO:0000259" key="1">
    <source>
        <dbReference type="Pfam" id="PF01593"/>
    </source>
</evidence>
<proteinExistence type="predicted"/>
<accession>A0A316DEB6</accession>
<evidence type="ECO:0000313" key="3">
    <source>
        <dbReference type="Proteomes" id="UP000245634"/>
    </source>
</evidence>